<dbReference type="PANTHER" id="PTHR46797">
    <property type="entry name" value="HTH-TYPE TRANSCRIPTIONAL REGULATOR"/>
    <property type="match status" value="1"/>
</dbReference>
<sequence>MDQQLQEIGARLKQARLAKNLTQPQLAEAADISVSFLSNLETGRQAMNIKTMASLLDILNVSADWLLGNSTDSANHAAALEIEKELSSCTPKERETILRLVLLMKEAIGSLKPEPGE</sequence>
<dbReference type="PROSITE" id="PS50943">
    <property type="entry name" value="HTH_CROC1"/>
    <property type="match status" value="1"/>
</dbReference>
<dbReference type="SMART" id="SM00530">
    <property type="entry name" value="HTH_XRE"/>
    <property type="match status" value="1"/>
</dbReference>
<accession>W0FLW2</accession>
<dbReference type="SUPFAM" id="SSF47413">
    <property type="entry name" value="lambda repressor-like DNA-binding domains"/>
    <property type="match status" value="1"/>
</dbReference>
<protein>
    <submittedName>
        <fullName evidence="3">Transcriptional regulator</fullName>
    </submittedName>
</protein>
<evidence type="ECO:0000313" key="3">
    <source>
        <dbReference type="EMBL" id="AHF25931.1"/>
    </source>
</evidence>
<feature type="domain" description="HTH cro/C1-type" evidence="2">
    <location>
        <begin position="12"/>
        <end position="66"/>
    </location>
</feature>
<keyword evidence="1" id="KW-0238">DNA-binding</keyword>
<dbReference type="GO" id="GO:0005829">
    <property type="term" value="C:cytosol"/>
    <property type="evidence" value="ECO:0007669"/>
    <property type="project" value="TreeGrafter"/>
</dbReference>
<dbReference type="CDD" id="cd00093">
    <property type="entry name" value="HTH_XRE"/>
    <property type="match status" value="1"/>
</dbReference>
<dbReference type="PANTHER" id="PTHR46797:SF1">
    <property type="entry name" value="METHYLPHOSPHONATE SYNTHASE"/>
    <property type="match status" value="1"/>
</dbReference>
<evidence type="ECO:0000259" key="2">
    <source>
        <dbReference type="PROSITE" id="PS50943"/>
    </source>
</evidence>
<dbReference type="GO" id="GO:0003677">
    <property type="term" value="F:DNA binding"/>
    <property type="evidence" value="ECO:0007669"/>
    <property type="project" value="UniProtKB-KW"/>
</dbReference>
<dbReference type="AlphaFoldDB" id="W0FLW2"/>
<dbReference type="GO" id="GO:0003700">
    <property type="term" value="F:DNA-binding transcription factor activity"/>
    <property type="evidence" value="ECO:0007669"/>
    <property type="project" value="TreeGrafter"/>
</dbReference>
<dbReference type="Gene3D" id="1.10.260.40">
    <property type="entry name" value="lambda repressor-like DNA-binding domains"/>
    <property type="match status" value="1"/>
</dbReference>
<proteinExistence type="predicted"/>
<reference evidence="3" key="1">
    <citation type="journal article" date="2013" name="PLoS ONE">
        <title>Metagenomic insights into the carbohydrate-active enzymes carried by the microorganisms adhering to solid digesta in the rumen of cows.</title>
        <authorList>
            <person name="Wang L."/>
            <person name="Hatem A."/>
            <person name="Catalyurek U.V."/>
            <person name="Morrison M."/>
            <person name="Yu Z."/>
        </authorList>
    </citation>
    <scope>NUCLEOTIDE SEQUENCE</scope>
</reference>
<organism evidence="3">
    <name type="scientific">uncultured bacterium Contigcl_1542</name>
    <dbReference type="NCBI Taxonomy" id="1393651"/>
    <lineage>
        <taxon>Bacteria</taxon>
        <taxon>environmental samples</taxon>
    </lineage>
</organism>
<dbReference type="InterPro" id="IPR010982">
    <property type="entry name" value="Lambda_DNA-bd_dom_sf"/>
</dbReference>
<name>W0FLW2_9BACT</name>
<evidence type="ECO:0000256" key="1">
    <source>
        <dbReference type="ARBA" id="ARBA00023125"/>
    </source>
</evidence>
<dbReference type="InterPro" id="IPR001387">
    <property type="entry name" value="Cro/C1-type_HTH"/>
</dbReference>
<dbReference type="EMBL" id="KC246859">
    <property type="protein sequence ID" value="AHF25931.1"/>
    <property type="molecule type" value="Genomic_DNA"/>
</dbReference>
<dbReference type="Pfam" id="PF01381">
    <property type="entry name" value="HTH_3"/>
    <property type="match status" value="1"/>
</dbReference>
<dbReference type="InterPro" id="IPR050807">
    <property type="entry name" value="TransReg_Diox_bact_type"/>
</dbReference>